<comment type="function">
    <text evidence="9">Part of the tripartite ATP-independent periplasmic (TRAP) transport system.</text>
</comment>
<gene>
    <name evidence="11" type="ORF">N561_09885</name>
</gene>
<dbReference type="EMBL" id="AVOX01000050">
    <property type="protein sequence ID" value="ERF77769.1"/>
    <property type="molecule type" value="Genomic_DNA"/>
</dbReference>
<evidence type="ECO:0000256" key="5">
    <source>
        <dbReference type="ARBA" id="ARBA00022692"/>
    </source>
</evidence>
<dbReference type="GO" id="GO:0015740">
    <property type="term" value="P:C4-dicarboxylate transport"/>
    <property type="evidence" value="ECO:0007669"/>
    <property type="project" value="TreeGrafter"/>
</dbReference>
<organism evidence="11 12">
    <name type="scientific">Gallibacterium anatis 12656/12</name>
    <dbReference type="NCBI Taxonomy" id="1195244"/>
    <lineage>
        <taxon>Bacteria</taxon>
        <taxon>Pseudomonadati</taxon>
        <taxon>Pseudomonadota</taxon>
        <taxon>Gammaproteobacteria</taxon>
        <taxon>Pasteurellales</taxon>
        <taxon>Pasteurellaceae</taxon>
        <taxon>Gallibacterium</taxon>
    </lineage>
</organism>
<dbReference type="PANTHER" id="PTHR35011">
    <property type="entry name" value="2,3-DIKETO-L-GULONATE TRAP TRANSPORTER SMALL PERMEASE PROTEIN YIAM"/>
    <property type="match status" value="1"/>
</dbReference>
<feature type="transmembrane region" description="Helical" evidence="9">
    <location>
        <begin position="131"/>
        <end position="153"/>
    </location>
</feature>
<comment type="similarity">
    <text evidence="8 9">Belongs to the TRAP transporter small permease family.</text>
</comment>
<evidence type="ECO:0000256" key="8">
    <source>
        <dbReference type="ARBA" id="ARBA00038436"/>
    </source>
</evidence>
<evidence type="ECO:0000256" key="7">
    <source>
        <dbReference type="ARBA" id="ARBA00023136"/>
    </source>
</evidence>
<feature type="domain" description="Tripartite ATP-independent periplasmic transporters DctQ component" evidence="10">
    <location>
        <begin position="27"/>
        <end position="160"/>
    </location>
</feature>
<evidence type="ECO:0000256" key="2">
    <source>
        <dbReference type="ARBA" id="ARBA00022448"/>
    </source>
</evidence>
<evidence type="ECO:0000259" key="10">
    <source>
        <dbReference type="Pfam" id="PF04290"/>
    </source>
</evidence>
<dbReference type="PANTHER" id="PTHR35011:SF2">
    <property type="entry name" value="2,3-DIKETO-L-GULONATE TRAP TRANSPORTER SMALL PERMEASE PROTEIN YIAM"/>
    <property type="match status" value="1"/>
</dbReference>
<sequence length="164" mass="18573">MRFFMNKFNLFTKKLLEICVAVMLAVMSFLVFLNVVLRYSFNTSFTMTEELSRFLFIWVIFLGAILAFAENAHVNVSVLSEKLSEKGKILLSLCTNILMFICCYLIFIGSYQQMVINWHNYSPISSIPTGISFLASTIMSLGIGLLIIARLIVNIVTLFRGGKV</sequence>
<name>U1I6E5_9PAST</name>
<dbReference type="InterPro" id="IPR007387">
    <property type="entry name" value="TRAP_DctQ"/>
</dbReference>
<dbReference type="Pfam" id="PF04290">
    <property type="entry name" value="DctQ"/>
    <property type="match status" value="1"/>
</dbReference>
<feature type="transmembrane region" description="Helical" evidence="9">
    <location>
        <begin position="15"/>
        <end position="39"/>
    </location>
</feature>
<dbReference type="AlphaFoldDB" id="U1I6E5"/>
<feature type="transmembrane region" description="Helical" evidence="9">
    <location>
        <begin position="89"/>
        <end position="111"/>
    </location>
</feature>
<feature type="transmembrane region" description="Helical" evidence="9">
    <location>
        <begin position="51"/>
        <end position="69"/>
    </location>
</feature>
<keyword evidence="7 9" id="KW-0472">Membrane</keyword>
<protein>
    <recommendedName>
        <fullName evidence="9">TRAP transporter small permease protein</fullName>
    </recommendedName>
</protein>
<dbReference type="InterPro" id="IPR055348">
    <property type="entry name" value="DctQ"/>
</dbReference>
<evidence type="ECO:0000313" key="12">
    <source>
        <dbReference type="Proteomes" id="UP000016529"/>
    </source>
</evidence>
<dbReference type="GO" id="GO:0005886">
    <property type="term" value="C:plasma membrane"/>
    <property type="evidence" value="ECO:0007669"/>
    <property type="project" value="UniProtKB-SubCell"/>
</dbReference>
<evidence type="ECO:0000256" key="4">
    <source>
        <dbReference type="ARBA" id="ARBA00022519"/>
    </source>
</evidence>
<dbReference type="GO" id="GO:0022857">
    <property type="term" value="F:transmembrane transporter activity"/>
    <property type="evidence" value="ECO:0007669"/>
    <property type="project" value="UniProtKB-UniRule"/>
</dbReference>
<evidence type="ECO:0000256" key="1">
    <source>
        <dbReference type="ARBA" id="ARBA00004429"/>
    </source>
</evidence>
<evidence type="ECO:0000256" key="3">
    <source>
        <dbReference type="ARBA" id="ARBA00022475"/>
    </source>
</evidence>
<comment type="subunit">
    <text evidence="9">The complex comprises the extracytoplasmic solute receptor protein and the two transmembrane proteins.</text>
</comment>
<reference evidence="11 12" key="1">
    <citation type="journal article" date="2013" name="Genome Announc.">
        <title>Draft Genome Sequence of Gallibacterium anatis bv. haemolytica 12656-12 Liver, an Isolate Obtained from the Liver of a Septicemic Chicken.</title>
        <authorList>
            <person name="Kudirkiene E."/>
            <person name="Christensen H."/>
            <person name="Bojesen A.M."/>
        </authorList>
    </citation>
    <scope>NUCLEOTIDE SEQUENCE [LARGE SCALE GENOMIC DNA]</scope>
    <source>
        <strain evidence="11">12656/12</strain>
    </source>
</reference>
<comment type="subcellular location">
    <subcellularLocation>
        <location evidence="1 9">Cell inner membrane</location>
        <topology evidence="1 9">Multi-pass membrane protein</topology>
    </subcellularLocation>
</comment>
<evidence type="ECO:0000256" key="9">
    <source>
        <dbReference type="RuleBase" id="RU369079"/>
    </source>
</evidence>
<keyword evidence="2 9" id="KW-0813">Transport</keyword>
<keyword evidence="3" id="KW-1003">Cell membrane</keyword>
<accession>U1I6E5</accession>
<dbReference type="Proteomes" id="UP000016529">
    <property type="component" value="Unassembled WGS sequence"/>
</dbReference>
<evidence type="ECO:0000256" key="6">
    <source>
        <dbReference type="ARBA" id="ARBA00022989"/>
    </source>
</evidence>
<evidence type="ECO:0000313" key="11">
    <source>
        <dbReference type="EMBL" id="ERF77769.1"/>
    </source>
</evidence>
<keyword evidence="5 9" id="KW-0812">Transmembrane</keyword>
<keyword evidence="6 9" id="KW-1133">Transmembrane helix</keyword>
<keyword evidence="4 9" id="KW-0997">Cell inner membrane</keyword>
<proteinExistence type="inferred from homology"/>
<comment type="caution">
    <text evidence="11">The sequence shown here is derived from an EMBL/GenBank/DDBJ whole genome shotgun (WGS) entry which is preliminary data.</text>
</comment>